<proteinExistence type="predicted"/>
<dbReference type="EMBL" id="JAANAS010000061">
    <property type="protein sequence ID" value="NGZ90379.1"/>
    <property type="molecule type" value="Genomic_DNA"/>
</dbReference>
<organism evidence="2 3">
    <name type="scientific">Psychroflexus maritimus</name>
    <dbReference type="NCBI Taxonomy" id="2714865"/>
    <lineage>
        <taxon>Bacteria</taxon>
        <taxon>Pseudomonadati</taxon>
        <taxon>Bacteroidota</taxon>
        <taxon>Flavobacteriia</taxon>
        <taxon>Flavobacteriales</taxon>
        <taxon>Flavobacteriaceae</taxon>
        <taxon>Psychroflexus</taxon>
    </lineage>
</organism>
<dbReference type="InterPro" id="IPR011990">
    <property type="entry name" value="TPR-like_helical_dom_sf"/>
</dbReference>
<dbReference type="PROSITE" id="PS50005">
    <property type="entry name" value="TPR"/>
    <property type="match status" value="1"/>
</dbReference>
<feature type="repeat" description="TPR" evidence="1">
    <location>
        <begin position="208"/>
        <end position="241"/>
    </location>
</feature>
<dbReference type="Proteomes" id="UP000643701">
    <property type="component" value="Unassembled WGS sequence"/>
</dbReference>
<dbReference type="InterPro" id="IPR019734">
    <property type="entry name" value="TPR_rpt"/>
</dbReference>
<accession>A0A967E358</accession>
<evidence type="ECO:0008006" key="4">
    <source>
        <dbReference type="Google" id="ProtNLM"/>
    </source>
</evidence>
<evidence type="ECO:0000313" key="3">
    <source>
        <dbReference type="Proteomes" id="UP000643701"/>
    </source>
</evidence>
<reference evidence="2" key="1">
    <citation type="submission" date="2020-03" db="EMBL/GenBank/DDBJ databases">
        <title>Psychroflexus Maritimus sp. nov., isolate from marine sediment.</title>
        <authorList>
            <person name="Zhong Y.-L."/>
        </authorList>
    </citation>
    <scope>NUCLEOTIDE SEQUENCE</scope>
    <source>
        <strain evidence="2">C1</strain>
    </source>
</reference>
<dbReference type="Gene3D" id="1.25.40.10">
    <property type="entry name" value="Tetratricopeptide repeat domain"/>
    <property type="match status" value="1"/>
</dbReference>
<comment type="caution">
    <text evidence="2">The sequence shown here is derived from an EMBL/GenBank/DDBJ whole genome shotgun (WGS) entry which is preliminary data.</text>
</comment>
<dbReference type="RefSeq" id="WP_166400624.1">
    <property type="nucleotide sequence ID" value="NZ_JAANAS010000061.1"/>
</dbReference>
<gene>
    <name evidence="2" type="ORF">G7034_08935</name>
</gene>
<evidence type="ECO:0000313" key="2">
    <source>
        <dbReference type="EMBL" id="NGZ90379.1"/>
    </source>
</evidence>
<sequence length="259" mass="30498">MDKTSLLELLENPKNINRNKTNEIQQVLEKYPYFQSLSCVYLKLLYANNHPLYNLNLKKVAAHTSDREILFDFITEEEFEQIEVAKQVKKISNESNESEDDHFMDLATAEKITSPDLFEKPKVENLSNKKENLNFDQTDKLSFNEWLKITKMKPIKRKSPKTNLKETEEHRKKFNLIDNFLANNPKIDAKKEMNKIKKINPKTQPSSQLMTETLAKVYEEQNRYDKAIQAYNILILNNPEKSGLFANQIERIKQIIEKE</sequence>
<keyword evidence="1" id="KW-0802">TPR repeat</keyword>
<protein>
    <recommendedName>
        <fullName evidence="4">Tetratricopeptide repeat-containing protein</fullName>
    </recommendedName>
</protein>
<name>A0A967E358_9FLAO</name>
<evidence type="ECO:0000256" key="1">
    <source>
        <dbReference type="PROSITE-ProRule" id="PRU00339"/>
    </source>
</evidence>
<keyword evidence="3" id="KW-1185">Reference proteome</keyword>
<dbReference type="AlphaFoldDB" id="A0A967E358"/>